<comment type="catalytic activity">
    <reaction evidence="8 10">
        <text>[thioredoxin]-disulfide + L-methionine + H2O = L-methionine (S)-S-oxide + [thioredoxin]-dithiol</text>
        <dbReference type="Rhea" id="RHEA:19993"/>
        <dbReference type="Rhea" id="RHEA-COMP:10698"/>
        <dbReference type="Rhea" id="RHEA-COMP:10700"/>
        <dbReference type="ChEBI" id="CHEBI:15377"/>
        <dbReference type="ChEBI" id="CHEBI:29950"/>
        <dbReference type="ChEBI" id="CHEBI:50058"/>
        <dbReference type="ChEBI" id="CHEBI:57844"/>
        <dbReference type="ChEBI" id="CHEBI:58772"/>
        <dbReference type="EC" id="1.8.4.11"/>
    </reaction>
</comment>
<evidence type="ECO:0000256" key="3">
    <source>
        <dbReference type="ARBA" id="ARBA00023002"/>
    </source>
</evidence>
<dbReference type="EC" id="1.8.4.12" evidence="9"/>
<feature type="active site" description="Nucleophile" evidence="9">
    <location>
        <position position="293"/>
    </location>
</feature>
<comment type="caution">
    <text evidence="12">The sequence shown here is derived from an EMBL/GenBank/DDBJ whole genome shotgun (WGS) entry which is preliminary data.</text>
</comment>
<dbReference type="PANTHER" id="PTHR10173:SF59">
    <property type="entry name" value="PEPTIDE METHIONINE SULFOXIDE REDUCTASE MSRA_MSRB"/>
    <property type="match status" value="1"/>
</dbReference>
<evidence type="ECO:0000256" key="4">
    <source>
        <dbReference type="ARBA" id="ARBA00023268"/>
    </source>
</evidence>
<evidence type="ECO:0000256" key="10">
    <source>
        <dbReference type="HAMAP-Rule" id="MF_01401"/>
    </source>
</evidence>
<comment type="function">
    <text evidence="5 10">Has an important function as a repair enzyme for proteins that have been inactivated by oxidation. Catalyzes the reversible oxidation-reduction of methionine sulfoxide in proteins to methionine.</text>
</comment>
<dbReference type="RefSeq" id="WP_390197679.1">
    <property type="nucleotide sequence ID" value="NZ_JBHSDV010000001.1"/>
</dbReference>
<evidence type="ECO:0000259" key="11">
    <source>
        <dbReference type="PROSITE" id="PS51790"/>
    </source>
</evidence>
<dbReference type="Gene3D" id="2.170.150.20">
    <property type="entry name" value="Peptide methionine sulfoxide reductase"/>
    <property type="match status" value="1"/>
</dbReference>
<evidence type="ECO:0000256" key="6">
    <source>
        <dbReference type="ARBA" id="ARBA00047806"/>
    </source>
</evidence>
<feature type="domain" description="MsrB" evidence="11">
    <location>
        <begin position="181"/>
        <end position="304"/>
    </location>
</feature>
<dbReference type="NCBIfam" id="TIGR00401">
    <property type="entry name" value="msrA"/>
    <property type="match status" value="1"/>
</dbReference>
<comment type="similarity">
    <text evidence="2">In the N-terminal section; belongs to the MsrA Met sulfoxide reductase family.</text>
</comment>
<keyword evidence="13" id="KW-1185">Reference proteome</keyword>
<evidence type="ECO:0000256" key="5">
    <source>
        <dbReference type="ARBA" id="ARBA00024679"/>
    </source>
</evidence>
<organism evidence="12 13">
    <name type="scientific">Gracilibacillus marinus</name>
    <dbReference type="NCBI Taxonomy" id="630535"/>
    <lineage>
        <taxon>Bacteria</taxon>
        <taxon>Bacillati</taxon>
        <taxon>Bacillota</taxon>
        <taxon>Bacilli</taxon>
        <taxon>Bacillales</taxon>
        <taxon>Bacillaceae</taxon>
        <taxon>Gracilibacillus</taxon>
    </lineage>
</organism>
<reference evidence="13" key="1">
    <citation type="journal article" date="2019" name="Int. J. Syst. Evol. Microbiol.">
        <title>The Global Catalogue of Microorganisms (GCM) 10K type strain sequencing project: providing services to taxonomists for standard genome sequencing and annotation.</title>
        <authorList>
            <consortium name="The Broad Institute Genomics Platform"/>
            <consortium name="The Broad Institute Genome Sequencing Center for Infectious Disease"/>
            <person name="Wu L."/>
            <person name="Ma J."/>
        </authorList>
    </citation>
    <scope>NUCLEOTIDE SEQUENCE [LARGE SCALE GENOMIC DNA]</scope>
    <source>
        <strain evidence="13">KACC 14058</strain>
    </source>
</reference>
<evidence type="ECO:0000256" key="8">
    <source>
        <dbReference type="ARBA" id="ARBA00048782"/>
    </source>
</evidence>
<name>A0ABV8VVJ9_9BACI</name>
<keyword evidence="4" id="KW-0511">Multifunctional enzyme</keyword>
<keyword evidence="3 9" id="KW-0560">Oxidoreductase</keyword>
<comment type="similarity">
    <text evidence="1">In the C-terminal section; belongs to the MsrB Met sulfoxide reductase family.</text>
</comment>
<dbReference type="InterPro" id="IPR011057">
    <property type="entry name" value="Mss4-like_sf"/>
</dbReference>
<feature type="active site" evidence="10">
    <location>
        <position position="15"/>
    </location>
</feature>
<dbReference type="InterPro" id="IPR028427">
    <property type="entry name" value="Met_Sox_Rdtase_MsrB"/>
</dbReference>
<comment type="caution">
    <text evidence="9">Lacks conserved residue(s) required for the propagation of feature annotation.</text>
</comment>
<dbReference type="PROSITE" id="PS51790">
    <property type="entry name" value="MSRB"/>
    <property type="match status" value="1"/>
</dbReference>
<dbReference type="NCBIfam" id="TIGR00357">
    <property type="entry name" value="peptide-methionine (R)-S-oxide reductase MsrB"/>
    <property type="match status" value="1"/>
</dbReference>
<dbReference type="SUPFAM" id="SSF55068">
    <property type="entry name" value="Peptide methionine sulfoxide reductase"/>
    <property type="match status" value="1"/>
</dbReference>
<sequence>MGTNNYERAIFAGGCFWCMVEPFDQQPGVIQVVSGYTGGTTENPTYEEVCTNTTGHKEAVEITYDPSIMSYEKLLEYYWQQIDPTDDGGQFHDRGDSYKTAIYYTNENQKAMAEKSREILQHSKKFNNPIVTEIVPAKTFYPAEEKHQDYYKKQNFHYQMYKKGSGRASFIKKHWTKQYSKSELKKKLTPIQYHVTQENGTERPFDNEYWNHFQDGIYVDIVSGKPLFSSTDQYDAGCGWPSFTKPINHHSLKENLDTSHGMRRIEVRSEDADSHLGHVFDDGPLDKGGVRYCINSAALRFIPKENFKKEGLEQYLVLFDEK</sequence>
<evidence type="ECO:0000313" key="12">
    <source>
        <dbReference type="EMBL" id="MFC4387605.1"/>
    </source>
</evidence>
<evidence type="ECO:0000256" key="2">
    <source>
        <dbReference type="ARBA" id="ARBA00011017"/>
    </source>
</evidence>
<dbReference type="InterPro" id="IPR002579">
    <property type="entry name" value="Met_Sox_Rdtase_MsrB_dom"/>
</dbReference>
<dbReference type="InterPro" id="IPR002569">
    <property type="entry name" value="Met_Sox_Rdtase_MsrA_dom"/>
</dbReference>
<evidence type="ECO:0000256" key="7">
    <source>
        <dbReference type="ARBA" id="ARBA00048488"/>
    </source>
</evidence>
<dbReference type="GO" id="GO:0033743">
    <property type="term" value="F:peptide-methionine (R)-S-oxide reductase activity"/>
    <property type="evidence" value="ECO:0007669"/>
    <property type="project" value="UniProtKB-EC"/>
</dbReference>
<dbReference type="EMBL" id="JBHSDV010000001">
    <property type="protein sequence ID" value="MFC4387605.1"/>
    <property type="molecule type" value="Genomic_DNA"/>
</dbReference>
<protein>
    <recommendedName>
        <fullName evidence="9 10">Multifunctional fusion protein</fullName>
    </recommendedName>
    <domain>
        <recommendedName>
            <fullName evidence="10">Peptide methionine sulfoxide reductase MsrA</fullName>
            <shortName evidence="10">Protein-methionine-S-oxide reductase</shortName>
            <ecNumber evidence="10">1.8.4.11</ecNumber>
        </recommendedName>
        <alternativeName>
            <fullName evidence="10">Peptide-methionine (S)-S-oxide reductase</fullName>
            <shortName evidence="10">Peptide Met(O) reductase</shortName>
        </alternativeName>
    </domain>
    <domain>
        <recommendedName>
            <fullName evidence="9">Peptide methionine sulfoxide reductase MsrB</fullName>
            <ecNumber evidence="9">1.8.4.12</ecNumber>
        </recommendedName>
        <alternativeName>
            <fullName evidence="9">Peptide-methionine (R)-S-oxide reductase</fullName>
        </alternativeName>
    </domain>
</protein>
<dbReference type="Pfam" id="PF01625">
    <property type="entry name" value="PMSR"/>
    <property type="match status" value="1"/>
</dbReference>
<dbReference type="Pfam" id="PF01641">
    <property type="entry name" value="SelR"/>
    <property type="match status" value="1"/>
</dbReference>
<evidence type="ECO:0000313" key="13">
    <source>
        <dbReference type="Proteomes" id="UP001595880"/>
    </source>
</evidence>
<dbReference type="InterPro" id="IPR036509">
    <property type="entry name" value="Met_Sox_Rdtase_MsrA_sf"/>
</dbReference>
<gene>
    <name evidence="9 12" type="primary">msrB</name>
    <name evidence="10" type="synonym">msrA</name>
    <name evidence="12" type="ORF">ACFOZ1_07230</name>
</gene>
<evidence type="ECO:0000256" key="1">
    <source>
        <dbReference type="ARBA" id="ARBA00008076"/>
    </source>
</evidence>
<accession>A0ABV8VVJ9</accession>
<evidence type="ECO:0000256" key="9">
    <source>
        <dbReference type="HAMAP-Rule" id="MF_01400"/>
    </source>
</evidence>
<dbReference type="Gene3D" id="3.30.1060.10">
    <property type="entry name" value="Peptide methionine sulphoxide reductase MsrA"/>
    <property type="match status" value="1"/>
</dbReference>
<dbReference type="HAMAP" id="MF_01400">
    <property type="entry name" value="MsrB"/>
    <property type="match status" value="1"/>
</dbReference>
<proteinExistence type="inferred from homology"/>
<dbReference type="SUPFAM" id="SSF51316">
    <property type="entry name" value="Mss4-like"/>
    <property type="match status" value="1"/>
</dbReference>
<comment type="similarity">
    <text evidence="10">Belongs to the MsrA Met sulfoxide reductase family.</text>
</comment>
<comment type="similarity">
    <text evidence="9">Belongs to the MsrB Met sulfoxide reductase family.</text>
</comment>
<dbReference type="Proteomes" id="UP001595880">
    <property type="component" value="Unassembled WGS sequence"/>
</dbReference>
<dbReference type="PANTHER" id="PTHR10173">
    <property type="entry name" value="METHIONINE SULFOXIDE REDUCTASE"/>
    <property type="match status" value="1"/>
</dbReference>
<dbReference type="EC" id="1.8.4.11" evidence="10"/>
<dbReference type="HAMAP" id="MF_01401">
    <property type="entry name" value="MsrA"/>
    <property type="match status" value="1"/>
</dbReference>
<comment type="catalytic activity">
    <reaction evidence="7 9">
        <text>L-methionyl-[protein] + [thioredoxin]-disulfide + H2O = L-methionyl-(R)-S-oxide-[protein] + [thioredoxin]-dithiol</text>
        <dbReference type="Rhea" id="RHEA:24164"/>
        <dbReference type="Rhea" id="RHEA-COMP:10698"/>
        <dbReference type="Rhea" id="RHEA-COMP:10700"/>
        <dbReference type="Rhea" id="RHEA-COMP:12313"/>
        <dbReference type="Rhea" id="RHEA-COMP:12314"/>
        <dbReference type="ChEBI" id="CHEBI:15377"/>
        <dbReference type="ChEBI" id="CHEBI:16044"/>
        <dbReference type="ChEBI" id="CHEBI:29950"/>
        <dbReference type="ChEBI" id="CHEBI:45764"/>
        <dbReference type="ChEBI" id="CHEBI:50058"/>
        <dbReference type="EC" id="1.8.4.12"/>
    </reaction>
</comment>
<comment type="catalytic activity">
    <reaction evidence="6 10">
        <text>L-methionyl-[protein] + [thioredoxin]-disulfide + H2O = L-methionyl-(S)-S-oxide-[protein] + [thioredoxin]-dithiol</text>
        <dbReference type="Rhea" id="RHEA:14217"/>
        <dbReference type="Rhea" id="RHEA-COMP:10698"/>
        <dbReference type="Rhea" id="RHEA-COMP:10700"/>
        <dbReference type="Rhea" id="RHEA-COMP:12313"/>
        <dbReference type="Rhea" id="RHEA-COMP:12315"/>
        <dbReference type="ChEBI" id="CHEBI:15377"/>
        <dbReference type="ChEBI" id="CHEBI:16044"/>
        <dbReference type="ChEBI" id="CHEBI:29950"/>
        <dbReference type="ChEBI" id="CHEBI:44120"/>
        <dbReference type="ChEBI" id="CHEBI:50058"/>
        <dbReference type="EC" id="1.8.4.11"/>
    </reaction>
</comment>